<name>A0ABV2GIP8_9HYPH</name>
<dbReference type="PANTHER" id="PTHR43713:SF3">
    <property type="entry name" value="GLUTAMATE-1-SEMIALDEHYDE 2,1-AMINOMUTASE 1, CHLOROPLASTIC-RELATED"/>
    <property type="match status" value="1"/>
</dbReference>
<evidence type="ECO:0000313" key="5">
    <source>
        <dbReference type="Proteomes" id="UP001549204"/>
    </source>
</evidence>
<dbReference type="GO" id="GO:0042286">
    <property type="term" value="F:glutamate-1-semialdehyde 2,1-aminomutase activity"/>
    <property type="evidence" value="ECO:0007669"/>
    <property type="project" value="UniProtKB-EC"/>
</dbReference>
<evidence type="ECO:0000313" key="4">
    <source>
        <dbReference type="EMBL" id="MET3578170.1"/>
    </source>
</evidence>
<dbReference type="EMBL" id="JBEPMC010000002">
    <property type="protein sequence ID" value="MET3578170.1"/>
    <property type="molecule type" value="Genomic_DNA"/>
</dbReference>
<gene>
    <name evidence="4" type="ORF">ABID19_001187</name>
</gene>
<dbReference type="EC" id="5.4.3.8" evidence="4"/>
<dbReference type="InterPro" id="IPR015421">
    <property type="entry name" value="PyrdxlP-dep_Trfase_major"/>
</dbReference>
<dbReference type="SUPFAM" id="SSF53383">
    <property type="entry name" value="PLP-dependent transferases"/>
    <property type="match status" value="1"/>
</dbReference>
<accession>A0ABV2GIP8</accession>
<protein>
    <submittedName>
        <fullName evidence="4">Glutamate-1-semialdehyde 2,1-aminomutase</fullName>
        <ecNumber evidence="4">5.4.3.8</ecNumber>
    </submittedName>
</protein>
<reference evidence="4 5" key="1">
    <citation type="submission" date="2024-06" db="EMBL/GenBank/DDBJ databases">
        <title>Genomic Encyclopedia of Type Strains, Phase IV (KMG-IV): sequencing the most valuable type-strain genomes for metagenomic binning, comparative biology and taxonomic classification.</title>
        <authorList>
            <person name="Goeker M."/>
        </authorList>
    </citation>
    <scope>NUCLEOTIDE SEQUENCE [LARGE SCALE GENOMIC DNA]</scope>
    <source>
        <strain evidence="4 5">DSM 100022</strain>
    </source>
</reference>
<evidence type="ECO:0000256" key="3">
    <source>
        <dbReference type="RuleBase" id="RU003560"/>
    </source>
</evidence>
<comment type="cofactor">
    <cofactor evidence="1">
        <name>pyridoxal 5'-phosphate</name>
        <dbReference type="ChEBI" id="CHEBI:597326"/>
    </cofactor>
</comment>
<dbReference type="InterPro" id="IPR015424">
    <property type="entry name" value="PyrdxlP-dep_Trfase"/>
</dbReference>
<dbReference type="PROSITE" id="PS00600">
    <property type="entry name" value="AA_TRANSFER_CLASS_3"/>
    <property type="match status" value="1"/>
</dbReference>
<dbReference type="Pfam" id="PF00202">
    <property type="entry name" value="Aminotran_3"/>
    <property type="match status" value="1"/>
</dbReference>
<dbReference type="InterPro" id="IPR049704">
    <property type="entry name" value="Aminotrans_3_PPA_site"/>
</dbReference>
<dbReference type="RefSeq" id="WP_354488756.1">
    <property type="nucleotide sequence ID" value="NZ_JBEPMC010000002.1"/>
</dbReference>
<proteinExistence type="inferred from homology"/>
<keyword evidence="2 3" id="KW-0663">Pyridoxal phosphate</keyword>
<dbReference type="InterPro" id="IPR015422">
    <property type="entry name" value="PyrdxlP-dep_Trfase_small"/>
</dbReference>
<dbReference type="PANTHER" id="PTHR43713">
    <property type="entry name" value="GLUTAMATE-1-SEMIALDEHYDE 2,1-AMINOMUTASE"/>
    <property type="match status" value="1"/>
</dbReference>
<keyword evidence="4" id="KW-0413">Isomerase</keyword>
<sequence length="433" mass="46503">MNVRDGNLALAARASKVMAGGHLSPSRKLGASIAFTRASGCYLFDADGNRYTDFHCGFGANVLGHCHPAIAARVHAVSHDIDLIGAGITQLEVETCEVIARNIPCAELVSLCSSGSEATFHALRIARAFTGRKKVIKFQGGYHGWHDAVAMNVQSESGAIGRYDPLCDGIMEETARHTIVLPYNDAGAVEAYLKANPGEVAAIIVEPIAHNIGSVIATDAFLSDLRTITREQEVVLIFDEVITGFRHALGGYQSICGVTPDLATFGKAAGSGYPIGIVAGRRDIMECVGRTGKGSVFMGGTFNGTPSSLAAVLATIEELSKQGTYERLSALGMHMRKGLDAIALRHGLEAQSAGFGSVWLLYFFSGAYSRYDDLLRNDDALDLAFRQKMIEHRLIGQPLPLKRLYLSLAHTPEVLDESLGVIDSILERLIARR</sequence>
<dbReference type="Proteomes" id="UP001549204">
    <property type="component" value="Unassembled WGS sequence"/>
</dbReference>
<dbReference type="InterPro" id="IPR005814">
    <property type="entry name" value="Aminotrans_3"/>
</dbReference>
<evidence type="ECO:0000256" key="2">
    <source>
        <dbReference type="ARBA" id="ARBA00022898"/>
    </source>
</evidence>
<dbReference type="CDD" id="cd00610">
    <property type="entry name" value="OAT_like"/>
    <property type="match status" value="1"/>
</dbReference>
<evidence type="ECO:0000256" key="1">
    <source>
        <dbReference type="ARBA" id="ARBA00001933"/>
    </source>
</evidence>
<dbReference type="Gene3D" id="3.90.1150.10">
    <property type="entry name" value="Aspartate Aminotransferase, domain 1"/>
    <property type="match status" value="1"/>
</dbReference>
<dbReference type="Gene3D" id="3.40.640.10">
    <property type="entry name" value="Type I PLP-dependent aspartate aminotransferase-like (Major domain)"/>
    <property type="match status" value="1"/>
</dbReference>
<comment type="caution">
    <text evidence="4">The sequence shown here is derived from an EMBL/GenBank/DDBJ whole genome shotgun (WGS) entry which is preliminary data.</text>
</comment>
<comment type="similarity">
    <text evidence="3">Belongs to the class-III pyridoxal-phosphate-dependent aminotransferase family.</text>
</comment>
<keyword evidence="5" id="KW-1185">Reference proteome</keyword>
<organism evidence="4 5">
    <name type="scientific">Mesorhizobium robiniae</name>
    <dbReference type="NCBI Taxonomy" id="559315"/>
    <lineage>
        <taxon>Bacteria</taxon>
        <taxon>Pseudomonadati</taxon>
        <taxon>Pseudomonadota</taxon>
        <taxon>Alphaproteobacteria</taxon>
        <taxon>Hyphomicrobiales</taxon>
        <taxon>Phyllobacteriaceae</taxon>
        <taxon>Mesorhizobium</taxon>
    </lineage>
</organism>